<protein>
    <recommendedName>
        <fullName evidence="4">Peptidase inhibitor family I36</fullName>
    </recommendedName>
</protein>
<gene>
    <name evidence="2" type="ORF">GCM10022402_13980</name>
</gene>
<reference evidence="3" key="1">
    <citation type="journal article" date="2019" name="Int. J. Syst. Evol. Microbiol.">
        <title>The Global Catalogue of Microorganisms (GCM) 10K type strain sequencing project: providing services to taxonomists for standard genome sequencing and annotation.</title>
        <authorList>
            <consortium name="The Broad Institute Genomics Platform"/>
            <consortium name="The Broad Institute Genome Sequencing Center for Infectious Disease"/>
            <person name="Wu L."/>
            <person name="Ma J."/>
        </authorList>
    </citation>
    <scope>NUCLEOTIDE SEQUENCE [LARGE SCALE GENOMIC DNA]</scope>
    <source>
        <strain evidence="3">JCM 17137</strain>
    </source>
</reference>
<dbReference type="Pfam" id="PF03995">
    <property type="entry name" value="Inhibitor_I36"/>
    <property type="match status" value="1"/>
</dbReference>
<organism evidence="2 3">
    <name type="scientific">Salinactinospora qingdaonensis</name>
    <dbReference type="NCBI Taxonomy" id="702744"/>
    <lineage>
        <taxon>Bacteria</taxon>
        <taxon>Bacillati</taxon>
        <taxon>Actinomycetota</taxon>
        <taxon>Actinomycetes</taxon>
        <taxon>Streptosporangiales</taxon>
        <taxon>Nocardiopsidaceae</taxon>
        <taxon>Salinactinospora</taxon>
    </lineage>
</organism>
<accession>A0ABP7FBR2</accession>
<feature type="chain" id="PRO_5046100610" description="Peptidase inhibitor family I36" evidence="1">
    <location>
        <begin position="28"/>
        <end position="117"/>
    </location>
</feature>
<evidence type="ECO:0000256" key="1">
    <source>
        <dbReference type="SAM" id="SignalP"/>
    </source>
</evidence>
<name>A0ABP7FBR2_9ACTN</name>
<dbReference type="RefSeq" id="WP_344968593.1">
    <property type="nucleotide sequence ID" value="NZ_BAABDD010000005.1"/>
</dbReference>
<keyword evidence="1" id="KW-0732">Signal</keyword>
<dbReference type="InterPro" id="IPR011024">
    <property type="entry name" value="G_crystallin-like"/>
</dbReference>
<dbReference type="Gene3D" id="2.60.20.10">
    <property type="entry name" value="Crystallins"/>
    <property type="match status" value="1"/>
</dbReference>
<evidence type="ECO:0000313" key="2">
    <source>
        <dbReference type="EMBL" id="GAA3735010.1"/>
    </source>
</evidence>
<dbReference type="Proteomes" id="UP001500908">
    <property type="component" value="Unassembled WGS sequence"/>
</dbReference>
<keyword evidence="3" id="KW-1185">Reference proteome</keyword>
<dbReference type="SUPFAM" id="SSF49695">
    <property type="entry name" value="gamma-Crystallin-like"/>
    <property type="match status" value="1"/>
</dbReference>
<evidence type="ECO:0008006" key="4">
    <source>
        <dbReference type="Google" id="ProtNLM"/>
    </source>
</evidence>
<evidence type="ECO:0000313" key="3">
    <source>
        <dbReference type="Proteomes" id="UP001500908"/>
    </source>
</evidence>
<dbReference type="EMBL" id="BAABDD010000005">
    <property type="protein sequence ID" value="GAA3735010.1"/>
    <property type="molecule type" value="Genomic_DNA"/>
</dbReference>
<comment type="caution">
    <text evidence="2">The sequence shown here is derived from an EMBL/GenBank/DDBJ whole genome shotgun (WGS) entry which is preliminary data.</text>
</comment>
<proteinExistence type="predicted"/>
<sequence length="117" mass="12489">MRQGVGGISVGLALAALSAVLAPAAPAAAGLRQCPHNKLCIWDDPFFEGRFYAFDVAEPDLGEGGLSGTVSVVNTTWSPWCLYAGPIFTGRRYEVSGFAVEPQLPPFRSFRVGACRR</sequence>
<feature type="signal peptide" evidence="1">
    <location>
        <begin position="1"/>
        <end position="27"/>
    </location>
</feature>